<evidence type="ECO:0000313" key="2">
    <source>
        <dbReference type="Proteomes" id="UP000059542"/>
    </source>
</evidence>
<proteinExistence type="predicted"/>
<keyword evidence="2" id="KW-1185">Reference proteome</keyword>
<accession>A0A0U4ADW8</accession>
<gene>
    <name evidence="1" type="ORF">AUC43_15575</name>
</gene>
<dbReference type="KEGG" id="hyg:AUC43_15575"/>
<protein>
    <submittedName>
        <fullName evidence="1">Uncharacterized protein</fullName>
    </submittedName>
</protein>
<sequence>MDTTLHAPGAIVADLIALIDKGLKKEGAKTPKGAEWGLPGNALQLNAGDGTGSHTFVHCKEQKDFDDLYTELTERLKLEIKEEKRCLPEYYSKGKDVSPGKTTFFSVYLQATKSLGGSTEMLTESDSLGVIHNPNY</sequence>
<name>A0A0U4ADW8_9BACT</name>
<reference evidence="1 2" key="1">
    <citation type="submission" date="2015-12" db="EMBL/GenBank/DDBJ databases">
        <authorList>
            <person name="Shamseldin A."/>
            <person name="Moawad H."/>
            <person name="Abd El-Rahim W.M."/>
            <person name="Sadowsky M.J."/>
        </authorList>
    </citation>
    <scope>NUCLEOTIDE SEQUENCE [LARGE SCALE GENOMIC DNA]</scope>
    <source>
        <strain evidence="1 2">DG5B</strain>
    </source>
</reference>
<dbReference type="Proteomes" id="UP000059542">
    <property type="component" value="Chromosome"/>
</dbReference>
<dbReference type="RefSeq" id="WP_068195672.1">
    <property type="nucleotide sequence ID" value="NZ_CP013909.1"/>
</dbReference>
<dbReference type="EMBL" id="CP013909">
    <property type="protein sequence ID" value="ALW86380.1"/>
    <property type="molecule type" value="Genomic_DNA"/>
</dbReference>
<evidence type="ECO:0000313" key="1">
    <source>
        <dbReference type="EMBL" id="ALW86380.1"/>
    </source>
</evidence>
<organism evidence="1 2">
    <name type="scientific">Hymenobacter sedentarius</name>
    <dbReference type="NCBI Taxonomy" id="1411621"/>
    <lineage>
        <taxon>Bacteria</taxon>
        <taxon>Pseudomonadati</taxon>
        <taxon>Bacteroidota</taxon>
        <taxon>Cytophagia</taxon>
        <taxon>Cytophagales</taxon>
        <taxon>Hymenobacteraceae</taxon>
        <taxon>Hymenobacter</taxon>
    </lineage>
</organism>
<dbReference type="AlphaFoldDB" id="A0A0U4ADW8"/>